<dbReference type="Gene3D" id="1.25.40.180">
    <property type="match status" value="2"/>
</dbReference>
<evidence type="ECO:0000256" key="9">
    <source>
        <dbReference type="ARBA" id="ARBA00023242"/>
    </source>
</evidence>
<dbReference type="EMBL" id="LJIG01022752">
    <property type="protein sequence ID" value="KRT78906.1"/>
    <property type="molecule type" value="Genomic_DNA"/>
</dbReference>
<dbReference type="GO" id="GO:0005846">
    <property type="term" value="C:nuclear cap binding complex"/>
    <property type="evidence" value="ECO:0007669"/>
    <property type="project" value="InterPro"/>
</dbReference>
<dbReference type="GO" id="GO:0005634">
    <property type="term" value="C:nucleus"/>
    <property type="evidence" value="ECO:0007669"/>
    <property type="project" value="UniProtKB-SubCell"/>
</dbReference>
<comment type="caution">
    <text evidence="12">The sequence shown here is derived from an EMBL/GenBank/DDBJ whole genome shotgun (WGS) entry which is preliminary data.</text>
</comment>
<dbReference type="GO" id="GO:0006370">
    <property type="term" value="P:7-methylguanosine mRNA capping"/>
    <property type="evidence" value="ECO:0007669"/>
    <property type="project" value="UniProtKB-KW"/>
</dbReference>
<sequence length="460" mass="54187">MSRRRPHEEEDGYDRAYRKRRRVSENQEIEDRLETLILRVGEKSTSSLESNLEGLASVLEADLGTFRLKILRILTDCAIRMPEKCTIYTTLVGLLNAKNFNFGGEFVEYMVRTFKDSLKACKWDAARYALRFLADLVNCHVLSASSLLQLLDNMIDAANEDNVPQVRRDWYVFAILSTLPWVGRELYEKKESALERLLVSIEVFLNKRSKKHHNALRVWALDNPHPQEEYLDCLWSQIRKLRQDNWAEKHIPRPYLAFDSILCEALQHSLPAILPPPHHESYTYPMPWVVFRMFDYTDCPEGPILPGAHSIERFLIEEHLHSIIEMYHLERKDCAAHLLNFPYKLKIPLEYCIVEVMFSELFHMPAPRYLEIAYGAILIELCKLQPSTMPQVLAQATEILFMRIDSMNVSCFDRFVCWFSYHLSNFQFRWSWDDWESCLDLDAEHPKPKFIREVMLKCMR</sequence>
<evidence type="ECO:0000313" key="12">
    <source>
        <dbReference type="EMBL" id="KRT78906.1"/>
    </source>
</evidence>
<evidence type="ECO:0000256" key="4">
    <source>
        <dbReference type="ARBA" id="ARBA00019879"/>
    </source>
</evidence>
<keyword evidence="5" id="KW-0507">mRNA processing</keyword>
<dbReference type="GO" id="GO:0006406">
    <property type="term" value="P:mRNA export from nucleus"/>
    <property type="evidence" value="ECO:0007669"/>
    <property type="project" value="InterPro"/>
</dbReference>
<dbReference type="Proteomes" id="UP000051574">
    <property type="component" value="Unassembled WGS sequence"/>
</dbReference>
<dbReference type="SMART" id="SM00543">
    <property type="entry name" value="MIF4G"/>
    <property type="match status" value="1"/>
</dbReference>
<keyword evidence="13" id="KW-1185">Reference proteome</keyword>
<evidence type="ECO:0000256" key="7">
    <source>
        <dbReference type="ARBA" id="ARBA00023158"/>
    </source>
</evidence>
<evidence type="ECO:0000256" key="2">
    <source>
        <dbReference type="ARBA" id="ARBA00007413"/>
    </source>
</evidence>
<keyword evidence="7" id="KW-0943">RNA-mediated gene silencing</keyword>
<dbReference type="PANTHER" id="PTHR12412:SF2">
    <property type="entry name" value="NUCLEAR CAP-BINDING PROTEIN SUBUNIT 1"/>
    <property type="match status" value="1"/>
</dbReference>
<evidence type="ECO:0000256" key="6">
    <source>
        <dbReference type="ARBA" id="ARBA00023042"/>
    </source>
</evidence>
<dbReference type="OrthoDB" id="10252707at2759"/>
<evidence type="ECO:0000313" key="13">
    <source>
        <dbReference type="Proteomes" id="UP000051574"/>
    </source>
</evidence>
<dbReference type="InterPro" id="IPR016024">
    <property type="entry name" value="ARM-type_fold"/>
</dbReference>
<name>A0A0T6AUY9_9SCAR</name>
<dbReference type="InterPro" id="IPR027159">
    <property type="entry name" value="CBP80"/>
</dbReference>
<evidence type="ECO:0000256" key="1">
    <source>
        <dbReference type="ARBA" id="ARBA00004123"/>
    </source>
</evidence>
<keyword evidence="9" id="KW-0539">Nucleus</keyword>
<dbReference type="PANTHER" id="PTHR12412">
    <property type="entry name" value="CAP BINDING PROTEIN"/>
    <property type="match status" value="1"/>
</dbReference>
<proteinExistence type="inferred from homology"/>
<keyword evidence="8" id="KW-0508">mRNA splicing</keyword>
<protein>
    <recommendedName>
        <fullName evidence="4">Nuclear cap-binding protein subunit 1</fullName>
    </recommendedName>
    <alternativeName>
        <fullName evidence="10">80 kDa nuclear cap-binding protein</fullName>
    </alternativeName>
</protein>
<accession>A0A0T6AUY9</accession>
<organism evidence="12 13">
    <name type="scientific">Oryctes borbonicus</name>
    <dbReference type="NCBI Taxonomy" id="1629725"/>
    <lineage>
        <taxon>Eukaryota</taxon>
        <taxon>Metazoa</taxon>
        <taxon>Ecdysozoa</taxon>
        <taxon>Arthropoda</taxon>
        <taxon>Hexapoda</taxon>
        <taxon>Insecta</taxon>
        <taxon>Pterygota</taxon>
        <taxon>Neoptera</taxon>
        <taxon>Endopterygota</taxon>
        <taxon>Coleoptera</taxon>
        <taxon>Polyphaga</taxon>
        <taxon>Scarabaeiformia</taxon>
        <taxon>Scarabaeidae</taxon>
        <taxon>Dynastinae</taxon>
        <taxon>Oryctes</taxon>
    </lineage>
</organism>
<evidence type="ECO:0000256" key="10">
    <source>
        <dbReference type="ARBA" id="ARBA00030965"/>
    </source>
</evidence>
<dbReference type="FunFam" id="1.25.40.180:FF:000010">
    <property type="entry name" value="Nuclear cap-binding protein subunit 1"/>
    <property type="match status" value="1"/>
</dbReference>
<comment type="subcellular location">
    <subcellularLocation>
        <location evidence="1">Nucleus</location>
    </subcellularLocation>
</comment>
<dbReference type="GO" id="GO:0031053">
    <property type="term" value="P:primary miRNA processing"/>
    <property type="evidence" value="ECO:0007669"/>
    <property type="project" value="UniProtKB-ARBA"/>
</dbReference>
<dbReference type="GO" id="GO:0008380">
    <property type="term" value="P:RNA splicing"/>
    <property type="evidence" value="ECO:0007669"/>
    <property type="project" value="UniProtKB-KW"/>
</dbReference>
<dbReference type="InterPro" id="IPR003890">
    <property type="entry name" value="MIF4G-like_typ-3"/>
</dbReference>
<evidence type="ECO:0000256" key="5">
    <source>
        <dbReference type="ARBA" id="ARBA00022664"/>
    </source>
</evidence>
<dbReference type="SUPFAM" id="SSF48371">
    <property type="entry name" value="ARM repeat"/>
    <property type="match status" value="2"/>
</dbReference>
<dbReference type="Pfam" id="PF02854">
    <property type="entry name" value="MIF4G"/>
    <property type="match status" value="1"/>
</dbReference>
<keyword evidence="6" id="KW-0506">mRNA capping</keyword>
<evidence type="ECO:0000256" key="8">
    <source>
        <dbReference type="ARBA" id="ARBA00023187"/>
    </source>
</evidence>
<dbReference type="GO" id="GO:0003729">
    <property type="term" value="F:mRNA binding"/>
    <property type="evidence" value="ECO:0007669"/>
    <property type="project" value="TreeGrafter"/>
</dbReference>
<dbReference type="Pfam" id="PF09088">
    <property type="entry name" value="MIF4G_like"/>
    <property type="match status" value="1"/>
</dbReference>
<evidence type="ECO:0000256" key="3">
    <source>
        <dbReference type="ARBA" id="ARBA00011361"/>
    </source>
</evidence>
<reference evidence="12 13" key="1">
    <citation type="submission" date="2015-09" db="EMBL/GenBank/DDBJ databases">
        <title>Draft genome of the scarab beetle Oryctes borbonicus.</title>
        <authorList>
            <person name="Meyer J.M."/>
            <person name="Markov G.V."/>
            <person name="Baskaran P."/>
            <person name="Herrmann M."/>
            <person name="Sommer R.J."/>
            <person name="Roedelsperger C."/>
        </authorList>
    </citation>
    <scope>NUCLEOTIDE SEQUENCE [LARGE SCALE GENOMIC DNA]</scope>
    <source>
        <strain evidence="12">OB123</strain>
        <tissue evidence="12">Whole animal</tissue>
    </source>
</reference>
<evidence type="ECO:0000259" key="11">
    <source>
        <dbReference type="SMART" id="SM00543"/>
    </source>
</evidence>
<comment type="subunit">
    <text evidence="3">Component of the nuclear cap-binding complex (CBC), a heterodimer composed of Cbp80 and Cbp20 that interacts with m7GpppG-capped RNA.</text>
</comment>
<gene>
    <name evidence="12" type="ORF">AMK59_6357</name>
</gene>
<dbReference type="FunFam" id="1.25.40.180:FF:000041">
    <property type="entry name" value="Nuclear cap-binding protein subunit 1"/>
    <property type="match status" value="1"/>
</dbReference>
<dbReference type="InterPro" id="IPR015172">
    <property type="entry name" value="MIF4G-like_typ-1"/>
</dbReference>
<dbReference type="GO" id="GO:0000184">
    <property type="term" value="P:nuclear-transcribed mRNA catabolic process, nonsense-mediated decay"/>
    <property type="evidence" value="ECO:0007669"/>
    <property type="project" value="TreeGrafter"/>
</dbReference>
<comment type="similarity">
    <text evidence="2">Belongs to the NCBP1 family.</text>
</comment>
<dbReference type="AlphaFoldDB" id="A0A0T6AUY9"/>
<feature type="domain" description="MIF4G" evidence="11">
    <location>
        <begin position="30"/>
        <end position="242"/>
    </location>
</feature>
<dbReference type="GO" id="GO:0000339">
    <property type="term" value="F:RNA cap binding"/>
    <property type="evidence" value="ECO:0007669"/>
    <property type="project" value="InterPro"/>
</dbReference>